<sequence length="55" mass="5997">MGPVHANSANILYLDGHAANRINWKSRGDSAARLYRDYLLAEQNGSASQVGGMDY</sequence>
<name>A0A645F5I1_9ZZZZ</name>
<comment type="caution">
    <text evidence="1">The sequence shown here is derived from an EMBL/GenBank/DDBJ whole genome shotgun (WGS) entry which is preliminary data.</text>
</comment>
<organism evidence="1">
    <name type="scientific">bioreactor metagenome</name>
    <dbReference type="NCBI Taxonomy" id="1076179"/>
    <lineage>
        <taxon>unclassified sequences</taxon>
        <taxon>metagenomes</taxon>
        <taxon>ecological metagenomes</taxon>
    </lineage>
</organism>
<dbReference type="EMBL" id="VSSQ01053805">
    <property type="protein sequence ID" value="MPN07803.1"/>
    <property type="molecule type" value="Genomic_DNA"/>
</dbReference>
<evidence type="ECO:0000313" key="1">
    <source>
        <dbReference type="EMBL" id="MPN07803.1"/>
    </source>
</evidence>
<accession>A0A645F5I1</accession>
<gene>
    <name evidence="1" type="ORF">SDC9_155075</name>
</gene>
<dbReference type="AlphaFoldDB" id="A0A645F5I1"/>
<protein>
    <submittedName>
        <fullName evidence="1">Uncharacterized protein</fullName>
    </submittedName>
</protein>
<reference evidence="1" key="1">
    <citation type="submission" date="2019-08" db="EMBL/GenBank/DDBJ databases">
        <authorList>
            <person name="Kucharzyk K."/>
            <person name="Murdoch R.W."/>
            <person name="Higgins S."/>
            <person name="Loffler F."/>
        </authorList>
    </citation>
    <scope>NUCLEOTIDE SEQUENCE</scope>
</reference>
<proteinExistence type="predicted"/>